<name>X1MEA3_9ZZZZ</name>
<dbReference type="InterPro" id="IPR012337">
    <property type="entry name" value="RNaseH-like_sf"/>
</dbReference>
<dbReference type="PROSITE" id="PS50994">
    <property type="entry name" value="INTEGRASE"/>
    <property type="match status" value="1"/>
</dbReference>
<evidence type="ECO:0000313" key="2">
    <source>
        <dbReference type="EMBL" id="GAI16426.1"/>
    </source>
</evidence>
<dbReference type="GO" id="GO:0003676">
    <property type="term" value="F:nucleic acid binding"/>
    <property type="evidence" value="ECO:0007669"/>
    <property type="project" value="InterPro"/>
</dbReference>
<dbReference type="Gene3D" id="3.30.420.10">
    <property type="entry name" value="Ribonuclease H-like superfamily/Ribonuclease H"/>
    <property type="match status" value="1"/>
</dbReference>
<feature type="domain" description="Integrase catalytic" evidence="1">
    <location>
        <begin position="99"/>
        <end position="291"/>
    </location>
</feature>
<reference evidence="2" key="1">
    <citation type="journal article" date="2014" name="Front. Microbiol.">
        <title>High frequency of phylogenetically diverse reductive dehalogenase-homologous genes in deep subseafloor sedimentary metagenomes.</title>
        <authorList>
            <person name="Kawai M."/>
            <person name="Futagami T."/>
            <person name="Toyoda A."/>
            <person name="Takaki Y."/>
            <person name="Nishi S."/>
            <person name="Hori S."/>
            <person name="Arai W."/>
            <person name="Tsubouchi T."/>
            <person name="Morono Y."/>
            <person name="Uchiyama I."/>
            <person name="Ito T."/>
            <person name="Fujiyama A."/>
            <person name="Inagaki F."/>
            <person name="Takami H."/>
        </authorList>
    </citation>
    <scope>NUCLEOTIDE SEQUENCE</scope>
    <source>
        <strain evidence="2">Expedition CK06-06</strain>
    </source>
</reference>
<organism evidence="2">
    <name type="scientific">marine sediment metagenome</name>
    <dbReference type="NCBI Taxonomy" id="412755"/>
    <lineage>
        <taxon>unclassified sequences</taxon>
        <taxon>metagenomes</taxon>
        <taxon>ecological metagenomes</taxon>
    </lineage>
</organism>
<feature type="non-terminal residue" evidence="2">
    <location>
        <position position="343"/>
    </location>
</feature>
<dbReference type="InterPro" id="IPR036397">
    <property type="entry name" value="RNaseH_sf"/>
</dbReference>
<proteinExistence type="predicted"/>
<accession>X1MEA3</accession>
<dbReference type="SUPFAM" id="SSF53098">
    <property type="entry name" value="Ribonuclease H-like"/>
    <property type="match status" value="1"/>
</dbReference>
<gene>
    <name evidence="2" type="ORF">S06H3_16389</name>
</gene>
<sequence length="343" mass="39272">MYYLEDFKGGCPRQYGAPVADALRVAWEATDRLCSKRLHPFLPELVKVLRRYDEITMTAEIEAQLCQMSPSTIDRLLHPWRRLGGRRAFTTTKPGSLLKNSIPIRTFADWEEDCPGFLEVDLVHHCGDSAEGFYLTTLSTVDVATGWSECIGVWGKGQQRVGAAVHRVQQRLPFLLLGLDSDNGSEFINQHLYTYCSRKRITFTRSRSYKKNDSCHVEQKNWSVVRRLVGYDRYNSHAALEALNRVYELLRLYVNFFQPVMKLVAKSRQGAKVHKIYDTARTPYQRLLEAGVLTEAKRAELAAIYHGLNPVSLLRQINKNLERLWTLVECPAPAPKARAQRNS</sequence>
<dbReference type="InterPro" id="IPR001584">
    <property type="entry name" value="Integrase_cat-core"/>
</dbReference>
<evidence type="ECO:0000259" key="1">
    <source>
        <dbReference type="PROSITE" id="PS50994"/>
    </source>
</evidence>
<dbReference type="AlphaFoldDB" id="X1MEA3"/>
<dbReference type="EMBL" id="BARV01008106">
    <property type="protein sequence ID" value="GAI16426.1"/>
    <property type="molecule type" value="Genomic_DNA"/>
</dbReference>
<comment type="caution">
    <text evidence="2">The sequence shown here is derived from an EMBL/GenBank/DDBJ whole genome shotgun (WGS) entry which is preliminary data.</text>
</comment>
<protein>
    <recommendedName>
        <fullName evidence="1">Integrase catalytic domain-containing protein</fullName>
    </recommendedName>
</protein>
<dbReference type="GO" id="GO:0015074">
    <property type="term" value="P:DNA integration"/>
    <property type="evidence" value="ECO:0007669"/>
    <property type="project" value="InterPro"/>
</dbReference>